<evidence type="ECO:0000313" key="6">
    <source>
        <dbReference type="EMBL" id="RSN67147.1"/>
    </source>
</evidence>
<organism evidence="6 7">
    <name type="scientific">Candidatus Korarchaeum cryptofilum</name>
    <dbReference type="NCBI Taxonomy" id="498846"/>
    <lineage>
        <taxon>Archaea</taxon>
        <taxon>Thermoproteota</taxon>
        <taxon>Candidatus Korarchaeia</taxon>
        <taxon>Candidatus Korarchaeales</taxon>
        <taxon>Candidatus Korarchaeaceae</taxon>
        <taxon>Candidatus Korarchaeum</taxon>
    </lineage>
</organism>
<keyword evidence="5" id="KW-0812">Transmembrane</keyword>
<gene>
    <name evidence="6" type="ORF">D9Q81_09000</name>
</gene>
<reference evidence="6 7" key="1">
    <citation type="submission" date="2018-10" db="EMBL/GenBank/DDBJ databases">
        <title>Co-occurring genomic capacity for anaerobic methane metabolism and dissimilatory sulfite reduction discovered in the Korarchaeota.</title>
        <authorList>
            <person name="Mckay L.J."/>
            <person name="Dlakic M."/>
            <person name="Fields M.W."/>
            <person name="Delmont T.O."/>
            <person name="Eren A.M."/>
            <person name="Jay Z.J."/>
            <person name="Klingelsmith K.B."/>
            <person name="Rusch D.B."/>
            <person name="Inskeep W.P."/>
        </authorList>
    </citation>
    <scope>NUCLEOTIDE SEQUENCE [LARGE SCALE GENOMIC DNA]</scope>
    <source>
        <strain evidence="6 7">WS</strain>
    </source>
</reference>
<dbReference type="SUPFAM" id="SSF53807">
    <property type="entry name" value="Helical backbone' metal receptor"/>
    <property type="match status" value="1"/>
</dbReference>
<dbReference type="PANTHER" id="PTHR42953">
    <property type="entry name" value="HIGH-AFFINITY ZINC UPTAKE SYSTEM PROTEIN ZNUA-RELATED"/>
    <property type="match status" value="1"/>
</dbReference>
<dbReference type="GO" id="GO:0030001">
    <property type="term" value="P:metal ion transport"/>
    <property type="evidence" value="ECO:0007669"/>
    <property type="project" value="InterPro"/>
</dbReference>
<dbReference type="EMBL" id="RCOR01000049">
    <property type="protein sequence ID" value="RSN67147.1"/>
    <property type="molecule type" value="Genomic_DNA"/>
</dbReference>
<protein>
    <submittedName>
        <fullName evidence="6">ABC transporter substrate-binding protein</fullName>
    </submittedName>
</protein>
<feature type="transmembrane region" description="Helical" evidence="5">
    <location>
        <begin position="299"/>
        <end position="319"/>
    </location>
</feature>
<comment type="subcellular location">
    <subcellularLocation>
        <location evidence="1">Cell envelope</location>
    </subcellularLocation>
</comment>
<dbReference type="InterPro" id="IPR006127">
    <property type="entry name" value="ZnuA-like"/>
</dbReference>
<dbReference type="Gene3D" id="3.40.50.1980">
    <property type="entry name" value="Nitrogenase molybdenum iron protein domain"/>
    <property type="match status" value="2"/>
</dbReference>
<evidence type="ECO:0000256" key="5">
    <source>
        <dbReference type="SAM" id="Phobius"/>
    </source>
</evidence>
<evidence type="ECO:0000256" key="1">
    <source>
        <dbReference type="ARBA" id="ARBA00004196"/>
    </source>
</evidence>
<evidence type="ECO:0000256" key="4">
    <source>
        <dbReference type="ARBA" id="ARBA00022729"/>
    </source>
</evidence>
<keyword evidence="4" id="KW-0732">Signal</keyword>
<evidence type="ECO:0000256" key="3">
    <source>
        <dbReference type="ARBA" id="ARBA00022723"/>
    </source>
</evidence>
<proteinExistence type="predicted"/>
<dbReference type="InterPro" id="IPR050492">
    <property type="entry name" value="Bact_metal-bind_prot9"/>
</dbReference>
<dbReference type="Proteomes" id="UP000278149">
    <property type="component" value="Unassembled WGS sequence"/>
</dbReference>
<keyword evidence="5" id="KW-0472">Membrane</keyword>
<evidence type="ECO:0000256" key="2">
    <source>
        <dbReference type="ARBA" id="ARBA00022448"/>
    </source>
</evidence>
<evidence type="ECO:0000313" key="7">
    <source>
        <dbReference type="Proteomes" id="UP000278149"/>
    </source>
</evidence>
<keyword evidence="2" id="KW-0813">Transport</keyword>
<comment type="caution">
    <text evidence="6">The sequence shown here is derived from an EMBL/GenBank/DDBJ whole genome shotgun (WGS) entry which is preliminary data.</text>
</comment>
<keyword evidence="5" id="KW-1133">Transmembrane helix</keyword>
<dbReference type="GO" id="GO:0046872">
    <property type="term" value="F:metal ion binding"/>
    <property type="evidence" value="ECO:0007669"/>
    <property type="project" value="UniProtKB-KW"/>
</dbReference>
<name>A0A429FZZ4_9CREN</name>
<keyword evidence="3" id="KW-0479">Metal-binding</keyword>
<sequence length="324" mass="36378">MCTRLWAMRKLAAALLILLLPALPLNSGSGVKILVTFSNLAYDVKLISCPTDEVDYLVPPGLDPHEYELRPGDMEKLREADLIVSTAHAPFEASIKGMISKGELKARLLEIPWIEGMNILRNPMTGGPNYHMPILDPSNYIKFMRALRDSLKEMNPSCGDQYDEKFEEIRRKVDELLKTPKLNLTALASDPRAQYYVEWLGIEVKYLLVKEEETPITPSELAEIYNKARNKEIDLIIVVGDENTASNRKAMEISEEFGIRVLKVPSPTEQGSVLDKLNAMISSLGEVEVAREGTHETYVYTYIIAASLVALAILVLAYLRKVKQ</sequence>
<dbReference type="PANTHER" id="PTHR42953:SF1">
    <property type="entry name" value="METAL-BINDING PROTEIN HI_0362-RELATED"/>
    <property type="match status" value="1"/>
</dbReference>
<dbReference type="AlphaFoldDB" id="A0A429FZZ4"/>
<accession>A0A429FZZ4</accession>
<dbReference type="Pfam" id="PF01297">
    <property type="entry name" value="ZnuA"/>
    <property type="match status" value="1"/>
</dbReference>